<organism evidence="1 2">
    <name type="scientific">Vibrio ishigakensis</name>
    <dbReference type="NCBI Taxonomy" id="1481914"/>
    <lineage>
        <taxon>Bacteria</taxon>
        <taxon>Pseudomonadati</taxon>
        <taxon>Pseudomonadota</taxon>
        <taxon>Gammaproteobacteria</taxon>
        <taxon>Vibrionales</taxon>
        <taxon>Vibrionaceae</taxon>
        <taxon>Vibrio</taxon>
    </lineage>
</organism>
<name>A0A0B8NZR1_9VIBR</name>
<dbReference type="EMBL" id="BBSA01000001">
    <property type="protein sequence ID" value="GAM60040.1"/>
    <property type="molecule type" value="Genomic_DNA"/>
</dbReference>
<accession>A0A0B8NZR1</accession>
<dbReference type="AlphaFoldDB" id="A0A0B8NZR1"/>
<gene>
    <name evidence="1" type="ORF">JCM19232_373</name>
</gene>
<evidence type="ECO:0000313" key="1">
    <source>
        <dbReference type="EMBL" id="GAM60040.1"/>
    </source>
</evidence>
<evidence type="ECO:0000313" key="2">
    <source>
        <dbReference type="Proteomes" id="UP000031670"/>
    </source>
</evidence>
<dbReference type="Proteomes" id="UP000031670">
    <property type="component" value="Unassembled WGS sequence"/>
</dbReference>
<proteinExistence type="predicted"/>
<reference evidence="1 2" key="2">
    <citation type="submission" date="2015-01" db="EMBL/GenBank/DDBJ databases">
        <authorList>
            <consortium name="NBRP consortium"/>
            <person name="Sawabe T."/>
            <person name="Meirelles P."/>
            <person name="Feng G."/>
            <person name="Sayaka M."/>
            <person name="Hattori M."/>
            <person name="Ohkuma M."/>
        </authorList>
    </citation>
    <scope>NUCLEOTIDE SEQUENCE [LARGE SCALE GENOMIC DNA]</scope>
    <source>
        <strain evidence="1 2">JCM19232</strain>
    </source>
</reference>
<comment type="caution">
    <text evidence="1">The sequence shown here is derived from an EMBL/GenBank/DDBJ whole genome shotgun (WGS) entry which is preliminary data.</text>
</comment>
<protein>
    <submittedName>
        <fullName evidence="1">Uncharacterized protein</fullName>
    </submittedName>
</protein>
<sequence>MKENPKFQMTAFALSIALSKGLSLIMLPIFTQFLSPAEMGELELVATTMAVLGILISFALHEALYRFATKKA</sequence>
<reference evidence="1 2" key="1">
    <citation type="submission" date="2015-01" db="EMBL/GenBank/DDBJ databases">
        <title>Vibrio sp. C5 JCM 19232 whole genome shotgun sequence.</title>
        <authorList>
            <person name="Sawabe T."/>
            <person name="Meirelles P."/>
            <person name="Feng G."/>
            <person name="Sayaka M."/>
            <person name="Hattori M."/>
            <person name="Ohkuma M."/>
        </authorList>
    </citation>
    <scope>NUCLEOTIDE SEQUENCE [LARGE SCALE GENOMIC DNA]</scope>
    <source>
        <strain evidence="1 2">JCM19232</strain>
    </source>
</reference>